<dbReference type="EC" id="2.7.13.3" evidence="3"/>
<dbReference type="InterPro" id="IPR003594">
    <property type="entry name" value="HATPase_dom"/>
</dbReference>
<organism evidence="14 15">
    <name type="scientific">Nocardiopsis suaedae</name>
    <dbReference type="NCBI Taxonomy" id="3018444"/>
    <lineage>
        <taxon>Bacteria</taxon>
        <taxon>Bacillati</taxon>
        <taxon>Actinomycetota</taxon>
        <taxon>Actinomycetes</taxon>
        <taxon>Streptosporangiales</taxon>
        <taxon>Nocardiopsidaceae</taxon>
        <taxon>Nocardiopsis</taxon>
    </lineage>
</organism>
<evidence type="ECO:0000259" key="12">
    <source>
        <dbReference type="PROSITE" id="PS50109"/>
    </source>
</evidence>
<evidence type="ECO:0000256" key="2">
    <source>
        <dbReference type="ARBA" id="ARBA00004236"/>
    </source>
</evidence>
<dbReference type="GO" id="GO:0016301">
    <property type="term" value="F:kinase activity"/>
    <property type="evidence" value="ECO:0007669"/>
    <property type="project" value="UniProtKB-KW"/>
</dbReference>
<dbReference type="SUPFAM" id="SSF55874">
    <property type="entry name" value="ATPase domain of HSP90 chaperone/DNA topoisomerase II/histidine kinase"/>
    <property type="match status" value="1"/>
</dbReference>
<accession>A0ABT4TP78</accession>
<dbReference type="Pfam" id="PF02518">
    <property type="entry name" value="HATPase_c"/>
    <property type="match status" value="1"/>
</dbReference>
<comment type="subcellular location">
    <subcellularLocation>
        <location evidence="2">Cell membrane</location>
    </subcellularLocation>
</comment>
<protein>
    <recommendedName>
        <fullName evidence="3">histidine kinase</fullName>
        <ecNumber evidence="3">2.7.13.3</ecNumber>
    </recommendedName>
</protein>
<evidence type="ECO:0000256" key="7">
    <source>
        <dbReference type="ARBA" id="ARBA00022777"/>
    </source>
</evidence>
<keyword evidence="5" id="KW-0808">Transferase</keyword>
<dbReference type="InterPro" id="IPR003661">
    <property type="entry name" value="HisK_dim/P_dom"/>
</dbReference>
<dbReference type="SUPFAM" id="SSF47384">
    <property type="entry name" value="Homodimeric domain of signal transducing histidine kinase"/>
    <property type="match status" value="1"/>
</dbReference>
<dbReference type="InterPro" id="IPR036097">
    <property type="entry name" value="HisK_dim/P_sf"/>
</dbReference>
<evidence type="ECO:0000259" key="13">
    <source>
        <dbReference type="PROSITE" id="PS50885"/>
    </source>
</evidence>
<evidence type="ECO:0000256" key="11">
    <source>
        <dbReference type="SAM" id="Phobius"/>
    </source>
</evidence>
<dbReference type="InterPro" id="IPR003660">
    <property type="entry name" value="HAMP_dom"/>
</dbReference>
<dbReference type="Gene3D" id="3.30.565.10">
    <property type="entry name" value="Histidine kinase-like ATPase, C-terminal domain"/>
    <property type="match status" value="1"/>
</dbReference>
<evidence type="ECO:0000256" key="9">
    <source>
        <dbReference type="ARBA" id="ARBA00023012"/>
    </source>
</evidence>
<dbReference type="InterPro" id="IPR050428">
    <property type="entry name" value="TCS_sensor_his_kinase"/>
</dbReference>
<evidence type="ECO:0000256" key="5">
    <source>
        <dbReference type="ARBA" id="ARBA00022679"/>
    </source>
</evidence>
<keyword evidence="4" id="KW-0597">Phosphoprotein</keyword>
<keyword evidence="15" id="KW-1185">Reference proteome</keyword>
<proteinExistence type="predicted"/>
<dbReference type="SMART" id="SM00387">
    <property type="entry name" value="HATPase_c"/>
    <property type="match status" value="1"/>
</dbReference>
<feature type="domain" description="Histidine kinase" evidence="12">
    <location>
        <begin position="237"/>
        <end position="448"/>
    </location>
</feature>
<evidence type="ECO:0000256" key="3">
    <source>
        <dbReference type="ARBA" id="ARBA00012438"/>
    </source>
</evidence>
<comment type="caution">
    <text evidence="14">The sequence shown here is derived from an EMBL/GenBank/DDBJ whole genome shotgun (WGS) entry which is preliminary data.</text>
</comment>
<dbReference type="CDD" id="cd06225">
    <property type="entry name" value="HAMP"/>
    <property type="match status" value="1"/>
</dbReference>
<evidence type="ECO:0000256" key="8">
    <source>
        <dbReference type="ARBA" id="ARBA00022989"/>
    </source>
</evidence>
<dbReference type="PRINTS" id="PR00344">
    <property type="entry name" value="BCTRLSENSOR"/>
</dbReference>
<dbReference type="SMART" id="SM00304">
    <property type="entry name" value="HAMP"/>
    <property type="match status" value="1"/>
</dbReference>
<dbReference type="RefSeq" id="WP_270679122.1">
    <property type="nucleotide sequence ID" value="NZ_JAQFWP010000035.1"/>
</dbReference>
<gene>
    <name evidence="14" type="ORF">O4U47_18370</name>
</gene>
<keyword evidence="7 14" id="KW-0418">Kinase</keyword>
<dbReference type="InterPro" id="IPR004358">
    <property type="entry name" value="Sig_transdc_His_kin-like_C"/>
</dbReference>
<dbReference type="CDD" id="cd00082">
    <property type="entry name" value="HisKA"/>
    <property type="match status" value="1"/>
</dbReference>
<feature type="transmembrane region" description="Helical" evidence="11">
    <location>
        <begin position="152"/>
        <end position="170"/>
    </location>
</feature>
<evidence type="ECO:0000256" key="10">
    <source>
        <dbReference type="ARBA" id="ARBA00023136"/>
    </source>
</evidence>
<feature type="domain" description="HAMP" evidence="13">
    <location>
        <begin position="175"/>
        <end position="229"/>
    </location>
</feature>
<dbReference type="SUPFAM" id="SSF158472">
    <property type="entry name" value="HAMP domain-like"/>
    <property type="match status" value="1"/>
</dbReference>
<dbReference type="SMART" id="SM00388">
    <property type="entry name" value="HisKA"/>
    <property type="match status" value="1"/>
</dbReference>
<sequence>MRAGMLRAGVRRRLMVLSTVVTGIALVAATAGGIVVLREALLRSAHTTLGSGVGQIKDGLEGPEPEWTPPRKTDLAQLIGPDGRVVRGCGAAGSDCGPPAYAPLTPPPGELVETTDGGMRLMALGVRVDGADHVIVVGMSAEPIQVAVRTSVLLALGAIPLLLALVAFAAHRLAGRALAPVEGIRERVAAIGGGGDLGRRVPEPAGDDEIARLATTMNAMLSRLEAAQRTQRRFVADAGHELRSPLTTLTGIVELARRDGGRIPSEALSSAEGELGRIRILVDDLLLLARADESGLGLRREEVDLDDVLDGERARLRSAGTPEGVRVVTRLEPVKVVGDRDALARLARNLADNAVRHARGRVELEVRAQSGGEAVIRVGDDGPGVPPEDRERVFERFVRLDSARGRGSGGTGLGLSIVAAIARDHGGTVEAGEGPGGGAEFTVRLPRG</sequence>
<evidence type="ECO:0000256" key="6">
    <source>
        <dbReference type="ARBA" id="ARBA00022692"/>
    </source>
</evidence>
<dbReference type="EMBL" id="JAQFWP010000035">
    <property type="protein sequence ID" value="MDA2806482.1"/>
    <property type="molecule type" value="Genomic_DNA"/>
</dbReference>
<evidence type="ECO:0000256" key="1">
    <source>
        <dbReference type="ARBA" id="ARBA00000085"/>
    </source>
</evidence>
<dbReference type="PANTHER" id="PTHR45436:SF5">
    <property type="entry name" value="SENSOR HISTIDINE KINASE TRCS"/>
    <property type="match status" value="1"/>
</dbReference>
<dbReference type="InterPro" id="IPR036890">
    <property type="entry name" value="HATPase_C_sf"/>
</dbReference>
<keyword evidence="8 11" id="KW-1133">Transmembrane helix</keyword>
<keyword evidence="9" id="KW-0902">Two-component regulatory system</keyword>
<keyword evidence="6 11" id="KW-0812">Transmembrane</keyword>
<dbReference type="Proteomes" id="UP001165685">
    <property type="component" value="Unassembled WGS sequence"/>
</dbReference>
<dbReference type="Gene3D" id="1.10.287.130">
    <property type="match status" value="1"/>
</dbReference>
<comment type="catalytic activity">
    <reaction evidence="1">
        <text>ATP + protein L-histidine = ADP + protein N-phospho-L-histidine.</text>
        <dbReference type="EC" id="2.7.13.3"/>
    </reaction>
</comment>
<dbReference type="InterPro" id="IPR005467">
    <property type="entry name" value="His_kinase_dom"/>
</dbReference>
<evidence type="ECO:0000256" key="4">
    <source>
        <dbReference type="ARBA" id="ARBA00022553"/>
    </source>
</evidence>
<name>A0ABT4TP78_9ACTN</name>
<dbReference type="Pfam" id="PF00672">
    <property type="entry name" value="HAMP"/>
    <property type="match status" value="1"/>
</dbReference>
<dbReference type="PROSITE" id="PS50109">
    <property type="entry name" value="HIS_KIN"/>
    <property type="match status" value="1"/>
</dbReference>
<evidence type="ECO:0000313" key="15">
    <source>
        <dbReference type="Proteomes" id="UP001165685"/>
    </source>
</evidence>
<dbReference type="PANTHER" id="PTHR45436">
    <property type="entry name" value="SENSOR HISTIDINE KINASE YKOH"/>
    <property type="match status" value="1"/>
</dbReference>
<keyword evidence="10 11" id="KW-0472">Membrane</keyword>
<dbReference type="Pfam" id="PF00512">
    <property type="entry name" value="HisKA"/>
    <property type="match status" value="1"/>
</dbReference>
<evidence type="ECO:0000313" key="14">
    <source>
        <dbReference type="EMBL" id="MDA2806482.1"/>
    </source>
</evidence>
<dbReference type="PROSITE" id="PS50885">
    <property type="entry name" value="HAMP"/>
    <property type="match status" value="1"/>
</dbReference>
<reference evidence="14" key="1">
    <citation type="submission" date="2023-01" db="EMBL/GenBank/DDBJ databases">
        <title>Draft genome sequence of Nocardiopsis sp. LSu2-4 isolated from halophytes.</title>
        <authorList>
            <person name="Duangmal K."/>
            <person name="Chantavorakit T."/>
        </authorList>
    </citation>
    <scope>NUCLEOTIDE SEQUENCE</scope>
    <source>
        <strain evidence="14">LSu2-4</strain>
    </source>
</reference>